<feature type="binding site" evidence="6">
    <location>
        <begin position="30"/>
        <end position="32"/>
    </location>
    <ligand>
        <name>S-adenosyl-L-methionine</name>
        <dbReference type="ChEBI" id="CHEBI:59789"/>
    </ligand>
</feature>
<protein>
    <recommendedName>
        <fullName evidence="6">Ribosomal RNA small subunit methyltransferase H</fullName>
        <ecNumber evidence="6">2.1.1.199</ecNumber>
    </recommendedName>
    <alternativeName>
        <fullName evidence="6">16S rRNA m(4)C1402 methyltransferase</fullName>
    </alternativeName>
    <alternativeName>
        <fullName evidence="6">rRNA (cytosine-N(4)-)-methyltransferase RsmH</fullName>
    </alternativeName>
</protein>
<keyword evidence="2 6" id="KW-0698">rRNA processing</keyword>
<evidence type="ECO:0000313" key="7">
    <source>
        <dbReference type="EMBL" id="QQG45361.1"/>
    </source>
</evidence>
<dbReference type="InterPro" id="IPR002903">
    <property type="entry name" value="RsmH"/>
</dbReference>
<accession>A0A7T5UQN3</accession>
<dbReference type="NCBIfam" id="TIGR00006">
    <property type="entry name" value="16S rRNA (cytosine(1402)-N(4))-methyltransferase RsmH"/>
    <property type="match status" value="1"/>
</dbReference>
<dbReference type="GO" id="GO:0005737">
    <property type="term" value="C:cytoplasm"/>
    <property type="evidence" value="ECO:0007669"/>
    <property type="project" value="UniProtKB-SubCell"/>
</dbReference>
<dbReference type="EC" id="2.1.1.199" evidence="6"/>
<feature type="binding site" evidence="6">
    <location>
        <position position="76"/>
    </location>
    <ligand>
        <name>S-adenosyl-L-methionine</name>
        <dbReference type="ChEBI" id="CHEBI:59789"/>
    </ligand>
</feature>
<keyword evidence="4 6" id="KW-0808">Transferase</keyword>
<dbReference type="SUPFAM" id="SSF81799">
    <property type="entry name" value="Putative methyltransferase TM0872, insert domain"/>
    <property type="match status" value="1"/>
</dbReference>
<dbReference type="GO" id="GO:0070475">
    <property type="term" value="P:rRNA base methylation"/>
    <property type="evidence" value="ECO:0007669"/>
    <property type="project" value="UniProtKB-UniRule"/>
</dbReference>
<evidence type="ECO:0000256" key="4">
    <source>
        <dbReference type="ARBA" id="ARBA00022679"/>
    </source>
</evidence>
<name>A0A7T5UQN3_9BACT</name>
<evidence type="ECO:0000313" key="8">
    <source>
        <dbReference type="Proteomes" id="UP000595618"/>
    </source>
</evidence>
<feature type="binding site" evidence="6">
    <location>
        <position position="50"/>
    </location>
    <ligand>
        <name>S-adenosyl-L-methionine</name>
        <dbReference type="ChEBI" id="CHEBI:59789"/>
    </ligand>
</feature>
<keyword evidence="3 6" id="KW-0489">Methyltransferase</keyword>
<feature type="binding site" evidence="6">
    <location>
        <position position="97"/>
    </location>
    <ligand>
        <name>S-adenosyl-L-methionine</name>
        <dbReference type="ChEBI" id="CHEBI:59789"/>
    </ligand>
</feature>
<evidence type="ECO:0000256" key="2">
    <source>
        <dbReference type="ARBA" id="ARBA00022552"/>
    </source>
</evidence>
<dbReference type="EMBL" id="CP066690">
    <property type="protein sequence ID" value="QQG45361.1"/>
    <property type="molecule type" value="Genomic_DNA"/>
</dbReference>
<dbReference type="Gene3D" id="1.10.150.170">
    <property type="entry name" value="Putative methyltransferase TM0872, insert domain"/>
    <property type="match status" value="1"/>
</dbReference>
<dbReference type="GO" id="GO:0071424">
    <property type="term" value="F:rRNA (cytosine-N4-)-methyltransferase activity"/>
    <property type="evidence" value="ECO:0007669"/>
    <property type="project" value="UniProtKB-UniRule"/>
</dbReference>
<comment type="function">
    <text evidence="6">Specifically methylates the N4 position of cytidine in position 1402 (C1402) of 16S rRNA.</text>
</comment>
<dbReference type="InterPro" id="IPR029063">
    <property type="entry name" value="SAM-dependent_MTases_sf"/>
</dbReference>
<dbReference type="PANTHER" id="PTHR11265:SF0">
    <property type="entry name" value="12S RRNA N4-METHYLCYTIDINE METHYLTRANSFERASE"/>
    <property type="match status" value="1"/>
</dbReference>
<evidence type="ECO:0000256" key="5">
    <source>
        <dbReference type="ARBA" id="ARBA00022691"/>
    </source>
</evidence>
<sequence length="293" mass="33301">MHKPVLLQEILEIFNPQPGETYIDATVNGGGHTRVLLEKVGPRGGVIGIDWDCELVQDLKKKFPKYNNLKLVCDSYVNLKHITRTNKLDAASGILFDLGFSSYHIEESGRGFSFLRNEPLDMRYNPKTNELTAEKIINTWPRSAVETILREYGEERYAGRLASRIIQERRLQKITNTAQLVKIISDSIPRSRQRNSIHPATRTFQALRIAVNNELENLKLGLSGAIPLLQRSGKVIVISFHSLEDRIVKNFFREEAKRGVLKVLNPKPIRAKSGEIKLNPRSRSAKLRAAQRI</sequence>
<evidence type="ECO:0000256" key="3">
    <source>
        <dbReference type="ARBA" id="ARBA00022603"/>
    </source>
</evidence>
<proteinExistence type="inferred from homology"/>
<dbReference type="Pfam" id="PF01795">
    <property type="entry name" value="Methyltransf_5"/>
    <property type="match status" value="1"/>
</dbReference>
<reference evidence="7 8" key="1">
    <citation type="submission" date="2020-07" db="EMBL/GenBank/DDBJ databases">
        <title>Huge and variable diversity of episymbiotic CPR bacteria and DPANN archaea in groundwater ecosystems.</title>
        <authorList>
            <person name="He C.Y."/>
            <person name="Keren R."/>
            <person name="Whittaker M."/>
            <person name="Farag I.F."/>
            <person name="Doudna J."/>
            <person name="Cate J.H.D."/>
            <person name="Banfield J.F."/>
        </authorList>
    </citation>
    <scope>NUCLEOTIDE SEQUENCE [LARGE SCALE GENOMIC DNA]</scope>
    <source>
        <strain evidence="7">NC_groundwater_541_Ag_S-0.1um_46_50</strain>
    </source>
</reference>
<evidence type="ECO:0000256" key="1">
    <source>
        <dbReference type="ARBA" id="ARBA00010396"/>
    </source>
</evidence>
<dbReference type="HAMAP" id="MF_01007">
    <property type="entry name" value="16SrRNA_methyltr_H"/>
    <property type="match status" value="1"/>
</dbReference>
<gene>
    <name evidence="6 7" type="primary">rsmH</name>
    <name evidence="7" type="ORF">HYW89_00260</name>
</gene>
<evidence type="ECO:0000256" key="6">
    <source>
        <dbReference type="HAMAP-Rule" id="MF_01007"/>
    </source>
</evidence>
<comment type="similarity">
    <text evidence="1 6">Belongs to the methyltransferase superfamily. RsmH family.</text>
</comment>
<dbReference type="PANTHER" id="PTHR11265">
    <property type="entry name" value="S-ADENOSYL-METHYLTRANSFERASE MRAW"/>
    <property type="match status" value="1"/>
</dbReference>
<comment type="catalytic activity">
    <reaction evidence="6">
        <text>cytidine(1402) in 16S rRNA + S-adenosyl-L-methionine = N(4)-methylcytidine(1402) in 16S rRNA + S-adenosyl-L-homocysteine + H(+)</text>
        <dbReference type="Rhea" id="RHEA:42928"/>
        <dbReference type="Rhea" id="RHEA-COMP:10286"/>
        <dbReference type="Rhea" id="RHEA-COMP:10287"/>
        <dbReference type="ChEBI" id="CHEBI:15378"/>
        <dbReference type="ChEBI" id="CHEBI:57856"/>
        <dbReference type="ChEBI" id="CHEBI:59789"/>
        <dbReference type="ChEBI" id="CHEBI:74506"/>
        <dbReference type="ChEBI" id="CHEBI:82748"/>
        <dbReference type="EC" id="2.1.1.199"/>
    </reaction>
</comment>
<organism evidence="7 8">
    <name type="scientific">Candidatus Sungiibacteriota bacterium</name>
    <dbReference type="NCBI Taxonomy" id="2750080"/>
    <lineage>
        <taxon>Bacteria</taxon>
        <taxon>Candidatus Sungiibacteriota</taxon>
    </lineage>
</organism>
<dbReference type="Gene3D" id="3.40.50.150">
    <property type="entry name" value="Vaccinia Virus protein VP39"/>
    <property type="match status" value="1"/>
</dbReference>
<dbReference type="SUPFAM" id="SSF53335">
    <property type="entry name" value="S-adenosyl-L-methionine-dependent methyltransferases"/>
    <property type="match status" value="1"/>
</dbReference>
<dbReference type="AlphaFoldDB" id="A0A7T5UQN3"/>
<dbReference type="InterPro" id="IPR023397">
    <property type="entry name" value="SAM-dep_MeTrfase_MraW_recog"/>
</dbReference>
<keyword evidence="5 6" id="KW-0949">S-adenosyl-L-methionine</keyword>
<dbReference type="Proteomes" id="UP000595618">
    <property type="component" value="Chromosome"/>
</dbReference>
<feature type="binding site" evidence="6">
    <location>
        <position position="104"/>
    </location>
    <ligand>
        <name>S-adenosyl-L-methionine</name>
        <dbReference type="ChEBI" id="CHEBI:59789"/>
    </ligand>
</feature>
<comment type="subcellular location">
    <subcellularLocation>
        <location evidence="6">Cytoplasm</location>
    </subcellularLocation>
</comment>
<keyword evidence="6" id="KW-0963">Cytoplasm</keyword>
<dbReference type="PIRSF" id="PIRSF004486">
    <property type="entry name" value="MraW"/>
    <property type="match status" value="1"/>
</dbReference>